<keyword evidence="8" id="KW-1185">Reference proteome</keyword>
<keyword evidence="3" id="KW-0731">Sigma factor</keyword>
<dbReference type="GO" id="GO:0003677">
    <property type="term" value="F:DNA binding"/>
    <property type="evidence" value="ECO:0007669"/>
    <property type="project" value="InterPro"/>
</dbReference>
<feature type="domain" description="RNA polymerase sigma factor 70 region 4 type 2" evidence="6">
    <location>
        <begin position="120"/>
        <end position="166"/>
    </location>
</feature>
<dbReference type="EMBL" id="JAKKDU010000002">
    <property type="protein sequence ID" value="MCF7567186.1"/>
    <property type="molecule type" value="Genomic_DNA"/>
</dbReference>
<dbReference type="InterPro" id="IPR013324">
    <property type="entry name" value="RNA_pol_sigma_r3/r4-like"/>
</dbReference>
<evidence type="ECO:0000259" key="6">
    <source>
        <dbReference type="Pfam" id="PF08281"/>
    </source>
</evidence>
<dbReference type="GO" id="GO:0006352">
    <property type="term" value="P:DNA-templated transcription initiation"/>
    <property type="evidence" value="ECO:0007669"/>
    <property type="project" value="InterPro"/>
</dbReference>
<dbReference type="SUPFAM" id="SSF88946">
    <property type="entry name" value="Sigma2 domain of RNA polymerase sigma factors"/>
    <property type="match status" value="1"/>
</dbReference>
<sequence length="197" mass="23638">MNNEILIKELSNGNEKALDYLMDNFHQPLCAYASSLCHDHDTSKDIVQNVFIRLWVKRKEIKDIRSIKDFLYKSVRNEFIDEQRKEKRRSLAYEERYIQSLNAIVENHDEELLKKRISLIQLEIEKLPKRCKETFLLSKKEGLSNSEIATYMKVSIKTVERQMTKAFDILRVKLKNEFKHLFFFLILSRKNIFNYNI</sequence>
<protein>
    <submittedName>
        <fullName evidence="7">Sigma-70 family RNA polymerase sigma factor</fullName>
    </submittedName>
</protein>
<proteinExistence type="inferred from homology"/>
<dbReference type="AlphaFoldDB" id="A0AAE3JLX0"/>
<evidence type="ECO:0000313" key="7">
    <source>
        <dbReference type="EMBL" id="MCF7567186.1"/>
    </source>
</evidence>
<organism evidence="7 8">
    <name type="scientific">Wocania arenilitoris</name>
    <dbReference type="NCBI Taxonomy" id="2044858"/>
    <lineage>
        <taxon>Bacteria</taxon>
        <taxon>Pseudomonadati</taxon>
        <taxon>Bacteroidota</taxon>
        <taxon>Flavobacteriia</taxon>
        <taxon>Flavobacteriales</taxon>
        <taxon>Flavobacteriaceae</taxon>
        <taxon>Wocania</taxon>
    </lineage>
</organism>
<keyword evidence="4" id="KW-0804">Transcription</keyword>
<dbReference type="PANTHER" id="PTHR43133">
    <property type="entry name" value="RNA POLYMERASE ECF-TYPE SIGMA FACTO"/>
    <property type="match status" value="1"/>
</dbReference>
<dbReference type="InterPro" id="IPR014284">
    <property type="entry name" value="RNA_pol_sigma-70_dom"/>
</dbReference>
<dbReference type="PANTHER" id="PTHR43133:SF46">
    <property type="entry name" value="RNA POLYMERASE SIGMA-70 FACTOR ECF SUBFAMILY"/>
    <property type="match status" value="1"/>
</dbReference>
<evidence type="ECO:0000256" key="3">
    <source>
        <dbReference type="ARBA" id="ARBA00023082"/>
    </source>
</evidence>
<feature type="domain" description="RNA polymerase sigma-70 region 2" evidence="5">
    <location>
        <begin position="23"/>
        <end position="89"/>
    </location>
</feature>
<dbReference type="InterPro" id="IPR013325">
    <property type="entry name" value="RNA_pol_sigma_r2"/>
</dbReference>
<dbReference type="InterPro" id="IPR013249">
    <property type="entry name" value="RNA_pol_sigma70_r4_t2"/>
</dbReference>
<dbReference type="SUPFAM" id="SSF88659">
    <property type="entry name" value="Sigma3 and sigma4 domains of RNA polymerase sigma factors"/>
    <property type="match status" value="1"/>
</dbReference>
<evidence type="ECO:0000313" key="8">
    <source>
        <dbReference type="Proteomes" id="UP001199795"/>
    </source>
</evidence>
<name>A0AAE3JLX0_9FLAO</name>
<reference evidence="7" key="1">
    <citation type="submission" date="2022-01" db="EMBL/GenBank/DDBJ databases">
        <title>Draft genome sequence of Sabulilitoribacter arenilitoris KCTC 52401.</title>
        <authorList>
            <person name="Oh J.-S."/>
        </authorList>
    </citation>
    <scope>NUCLEOTIDE SEQUENCE</scope>
    <source>
        <strain evidence="7">HMF6543</strain>
    </source>
</reference>
<evidence type="ECO:0000256" key="1">
    <source>
        <dbReference type="ARBA" id="ARBA00010641"/>
    </source>
</evidence>
<evidence type="ECO:0000259" key="5">
    <source>
        <dbReference type="Pfam" id="PF04542"/>
    </source>
</evidence>
<dbReference type="InterPro" id="IPR007627">
    <property type="entry name" value="RNA_pol_sigma70_r2"/>
</dbReference>
<dbReference type="NCBIfam" id="TIGR02937">
    <property type="entry name" value="sigma70-ECF"/>
    <property type="match status" value="1"/>
</dbReference>
<dbReference type="InterPro" id="IPR039425">
    <property type="entry name" value="RNA_pol_sigma-70-like"/>
</dbReference>
<accession>A0AAE3JLX0</accession>
<dbReference type="Gene3D" id="1.10.1740.10">
    <property type="match status" value="1"/>
</dbReference>
<evidence type="ECO:0000256" key="4">
    <source>
        <dbReference type="ARBA" id="ARBA00023163"/>
    </source>
</evidence>
<dbReference type="GO" id="GO:0016987">
    <property type="term" value="F:sigma factor activity"/>
    <property type="evidence" value="ECO:0007669"/>
    <property type="project" value="UniProtKB-KW"/>
</dbReference>
<evidence type="ECO:0000256" key="2">
    <source>
        <dbReference type="ARBA" id="ARBA00023015"/>
    </source>
</evidence>
<dbReference type="Pfam" id="PF04542">
    <property type="entry name" value="Sigma70_r2"/>
    <property type="match status" value="1"/>
</dbReference>
<dbReference type="InterPro" id="IPR036388">
    <property type="entry name" value="WH-like_DNA-bd_sf"/>
</dbReference>
<comment type="similarity">
    <text evidence="1">Belongs to the sigma-70 factor family. ECF subfamily.</text>
</comment>
<keyword evidence="2" id="KW-0805">Transcription regulation</keyword>
<gene>
    <name evidence="7" type="ORF">L3X37_02250</name>
</gene>
<dbReference type="Pfam" id="PF08281">
    <property type="entry name" value="Sigma70_r4_2"/>
    <property type="match status" value="1"/>
</dbReference>
<dbReference type="Gene3D" id="1.10.10.10">
    <property type="entry name" value="Winged helix-like DNA-binding domain superfamily/Winged helix DNA-binding domain"/>
    <property type="match status" value="1"/>
</dbReference>
<comment type="caution">
    <text evidence="7">The sequence shown here is derived from an EMBL/GenBank/DDBJ whole genome shotgun (WGS) entry which is preliminary data.</text>
</comment>
<dbReference type="Proteomes" id="UP001199795">
    <property type="component" value="Unassembled WGS sequence"/>
</dbReference>